<dbReference type="InterPro" id="IPR016140">
    <property type="entry name" value="Bifunc_inhib/LTP/seed_store"/>
</dbReference>
<evidence type="ECO:0000256" key="1">
    <source>
        <dbReference type="ARBA" id="ARBA00004609"/>
    </source>
</evidence>
<dbReference type="Gene3D" id="1.10.110.10">
    <property type="entry name" value="Plant lipid-transfer and hydrophobic proteins"/>
    <property type="match status" value="1"/>
</dbReference>
<evidence type="ECO:0000313" key="12">
    <source>
        <dbReference type="Proteomes" id="UP000516437"/>
    </source>
</evidence>
<dbReference type="Pfam" id="PF14368">
    <property type="entry name" value="LTP_2"/>
    <property type="match status" value="1"/>
</dbReference>
<dbReference type="SUPFAM" id="SSF47699">
    <property type="entry name" value="Bifunctional inhibitor/lipid-transfer protein/seed storage 2S albumin"/>
    <property type="match status" value="1"/>
</dbReference>
<feature type="domain" description="Bifunctional inhibitor/plant lipid transfer protein/seed storage helical" evidence="10">
    <location>
        <begin position="29"/>
        <end position="107"/>
    </location>
</feature>
<evidence type="ECO:0000256" key="5">
    <source>
        <dbReference type="ARBA" id="ARBA00022729"/>
    </source>
</evidence>
<evidence type="ECO:0000256" key="8">
    <source>
        <dbReference type="ARBA" id="ARBA00023288"/>
    </source>
</evidence>
<feature type="chain" id="PRO_5025437394" evidence="9">
    <location>
        <begin position="26"/>
        <end position="125"/>
    </location>
</feature>
<evidence type="ECO:0000256" key="9">
    <source>
        <dbReference type="SAM" id="SignalP"/>
    </source>
</evidence>
<keyword evidence="12" id="KW-1185">Reference proteome</keyword>
<evidence type="ECO:0000259" key="10">
    <source>
        <dbReference type="SMART" id="SM00499"/>
    </source>
</evidence>
<proteinExistence type="inferred from homology"/>
<dbReference type="InterPro" id="IPR043325">
    <property type="entry name" value="LTSS"/>
</dbReference>
<feature type="signal peptide" evidence="9">
    <location>
        <begin position="1"/>
        <end position="25"/>
    </location>
</feature>
<keyword evidence="6" id="KW-1015">Disulfide bond</keyword>
<dbReference type="Proteomes" id="UP000516437">
    <property type="component" value="Chromosome 5"/>
</dbReference>
<evidence type="ECO:0000313" key="11">
    <source>
        <dbReference type="EMBL" id="KAB1214310.1"/>
    </source>
</evidence>
<protein>
    <submittedName>
        <fullName evidence="11">Protein YLS3</fullName>
    </submittedName>
</protein>
<evidence type="ECO:0000256" key="2">
    <source>
        <dbReference type="ARBA" id="ARBA00009748"/>
    </source>
</evidence>
<organism evidence="11 12">
    <name type="scientific">Morella rubra</name>
    <name type="common">Chinese bayberry</name>
    <dbReference type="NCBI Taxonomy" id="262757"/>
    <lineage>
        <taxon>Eukaryota</taxon>
        <taxon>Viridiplantae</taxon>
        <taxon>Streptophyta</taxon>
        <taxon>Embryophyta</taxon>
        <taxon>Tracheophyta</taxon>
        <taxon>Spermatophyta</taxon>
        <taxon>Magnoliopsida</taxon>
        <taxon>eudicotyledons</taxon>
        <taxon>Gunneridae</taxon>
        <taxon>Pentapetalae</taxon>
        <taxon>rosids</taxon>
        <taxon>fabids</taxon>
        <taxon>Fagales</taxon>
        <taxon>Myricaceae</taxon>
        <taxon>Morella</taxon>
    </lineage>
</organism>
<keyword evidence="4" id="KW-0472">Membrane</keyword>
<accession>A0A6A1VUI5</accession>
<keyword evidence="7" id="KW-0325">Glycoprotein</keyword>
<keyword evidence="3" id="KW-1003">Cell membrane</keyword>
<evidence type="ECO:0000256" key="4">
    <source>
        <dbReference type="ARBA" id="ARBA00022622"/>
    </source>
</evidence>
<comment type="caution">
    <text evidence="11">The sequence shown here is derived from an EMBL/GenBank/DDBJ whole genome shotgun (WGS) entry which is preliminary data.</text>
</comment>
<dbReference type="OrthoDB" id="911994at2759"/>
<evidence type="ECO:0000256" key="6">
    <source>
        <dbReference type="ARBA" id="ARBA00023157"/>
    </source>
</evidence>
<dbReference type="AlphaFoldDB" id="A0A6A1VUI5"/>
<keyword evidence="4" id="KW-0336">GPI-anchor</keyword>
<evidence type="ECO:0000256" key="3">
    <source>
        <dbReference type="ARBA" id="ARBA00022475"/>
    </source>
</evidence>
<evidence type="ECO:0000256" key="7">
    <source>
        <dbReference type="ARBA" id="ARBA00023180"/>
    </source>
</evidence>
<name>A0A6A1VUI5_9ROSI</name>
<dbReference type="SMART" id="SM00499">
    <property type="entry name" value="AAI"/>
    <property type="match status" value="1"/>
</dbReference>
<dbReference type="InterPro" id="IPR036312">
    <property type="entry name" value="Bifun_inhib/LTP/seed_sf"/>
</dbReference>
<comment type="subcellular location">
    <subcellularLocation>
        <location evidence="1">Cell membrane</location>
        <topology evidence="1">Lipid-anchor</topology>
        <topology evidence="1">GPI-anchor</topology>
    </subcellularLocation>
</comment>
<dbReference type="GO" id="GO:0005886">
    <property type="term" value="C:plasma membrane"/>
    <property type="evidence" value="ECO:0007669"/>
    <property type="project" value="UniProtKB-SubCell"/>
</dbReference>
<sequence>MAVRSGIEMAIAVVLVSVLSTRAAAQSGCNSVLIGMAPCLRYVSGSSSSPSSSCCSQLSSVVRSQPQCLCTVLNGGVQHWVLQSTRRLLLRSQVLACANSARQPVQCWFTGSFSERLFNNLIRIR</sequence>
<reference evidence="11 12" key="1">
    <citation type="journal article" date="2019" name="Plant Biotechnol. J.">
        <title>The red bayberry genome and genetic basis of sex determination.</title>
        <authorList>
            <person name="Jia H.M."/>
            <person name="Jia H.J."/>
            <person name="Cai Q.L."/>
            <person name="Wang Y."/>
            <person name="Zhao H.B."/>
            <person name="Yang W.F."/>
            <person name="Wang G.Y."/>
            <person name="Li Y.H."/>
            <person name="Zhan D.L."/>
            <person name="Shen Y.T."/>
            <person name="Niu Q.F."/>
            <person name="Chang L."/>
            <person name="Qiu J."/>
            <person name="Zhao L."/>
            <person name="Xie H.B."/>
            <person name="Fu W.Y."/>
            <person name="Jin J."/>
            <person name="Li X.W."/>
            <person name="Jiao Y."/>
            <person name="Zhou C.C."/>
            <person name="Tu T."/>
            <person name="Chai C.Y."/>
            <person name="Gao J.L."/>
            <person name="Fan L.J."/>
            <person name="van de Weg E."/>
            <person name="Wang J.Y."/>
            <person name="Gao Z.S."/>
        </authorList>
    </citation>
    <scope>NUCLEOTIDE SEQUENCE [LARGE SCALE GENOMIC DNA]</scope>
    <source>
        <tissue evidence="11">Leaves</tissue>
    </source>
</reference>
<keyword evidence="5 9" id="KW-0732">Signal</keyword>
<keyword evidence="8" id="KW-0449">Lipoprotein</keyword>
<comment type="similarity">
    <text evidence="2">Belongs to the plant LTP family.</text>
</comment>
<dbReference type="GO" id="GO:0098552">
    <property type="term" value="C:side of membrane"/>
    <property type="evidence" value="ECO:0007669"/>
    <property type="project" value="UniProtKB-KW"/>
</dbReference>
<dbReference type="PANTHER" id="PTHR33044">
    <property type="entry name" value="BIFUNCTIONAL INHIBITOR/LIPID-TRANSFER PROTEIN/SEED STORAGE 2S ALBUMIN SUPERFAMILY PROTEIN-RELATED"/>
    <property type="match status" value="1"/>
</dbReference>
<gene>
    <name evidence="11" type="ORF">CJ030_MR5G000453</name>
</gene>
<dbReference type="EMBL" id="RXIC02000023">
    <property type="protein sequence ID" value="KAB1214310.1"/>
    <property type="molecule type" value="Genomic_DNA"/>
</dbReference>